<evidence type="ECO:0000313" key="3">
    <source>
        <dbReference type="EMBL" id="CAG8483369.1"/>
    </source>
</evidence>
<evidence type="ECO:0000256" key="1">
    <source>
        <dbReference type="SAM" id="Coils"/>
    </source>
</evidence>
<comment type="caution">
    <text evidence="3">The sequence shown here is derived from an EMBL/GenBank/DDBJ whole genome shotgun (WGS) entry which is preliminary data.</text>
</comment>
<name>A0A9N8WAR3_9GLOM</name>
<gene>
    <name evidence="3" type="ORF">POCULU_LOCUS1672</name>
</gene>
<dbReference type="OrthoDB" id="2424958at2759"/>
<sequence length="759" mass="84884">MNQSTTKRLQGQQSKSIRRHTQSTRVPDDHDNDSYSSTEEADSVIASRLFGEASVNSKKLRTVNNNTGNESDRNSESSPYRTGTGTDYKLSERVVSSPAPSRRPVWRTSTSSKQDDASSDYSFNLSALSPQTQNIINSIAPSRGNTPSSSRDHKKRFAADRAMVDEILREARAQAAARASTSASLPITPISNDLSNSASQPKAGITIDTATSRLKKEQRYIARSPTSPRSTRKRAVLRRANAKLFPVHSSPQSSASAKHAMDPPEVNGKTPTSNIETVETGELDEIEAQFQETLTTYTKRFQNSTVALQEQSNLMRRNQDLLHLVAAKEEEIENLKSKLYEATNKLDSYEADLKDAIAFQLEPLALSAEDLIRIERELENQDVALRNYRAENDKLNAQIKELKDQLTNADKENEKYSAKTSELMRELDHLRAIILYDKENKEHFSEGLETKQNIIEELVEKLKRKEEQLEYYQNQYLAKTEELEQYIEQGGVPSNATQNGGGGSDGHFTKTPNVVGGKSGGSAGAGGGVNGARAIKYLNDNIQLDDEIEDLSSLPITSDLLASGIFDALGGDGAFTAIERLIASLERTIMERDVQLSTAHQRAEEAERKLINLSREKMSWGSGYDGRLKHLKKKIQQMEELIQMERKDARKSLSSQASQADNDRTRESIGHSDNQQQQESNNQSLLQQLDLMSRQITTMEEKFKKREQDLQKVISDMDKRSKVQLEMVKKKCLTIIGKKNDKLEGFKNELDSLMEAAGQ</sequence>
<evidence type="ECO:0000313" key="4">
    <source>
        <dbReference type="Proteomes" id="UP000789572"/>
    </source>
</evidence>
<dbReference type="Proteomes" id="UP000789572">
    <property type="component" value="Unassembled WGS sequence"/>
</dbReference>
<reference evidence="3" key="1">
    <citation type="submission" date="2021-06" db="EMBL/GenBank/DDBJ databases">
        <authorList>
            <person name="Kallberg Y."/>
            <person name="Tangrot J."/>
            <person name="Rosling A."/>
        </authorList>
    </citation>
    <scope>NUCLEOTIDE SEQUENCE</scope>
    <source>
        <strain evidence="3">IA702</strain>
    </source>
</reference>
<proteinExistence type="predicted"/>
<feature type="coiled-coil region" evidence="1">
    <location>
        <begin position="318"/>
        <end position="489"/>
    </location>
</feature>
<keyword evidence="1" id="KW-0175">Coiled coil</keyword>
<keyword evidence="4" id="KW-1185">Reference proteome</keyword>
<dbReference type="AlphaFoldDB" id="A0A9N8WAR3"/>
<evidence type="ECO:0000256" key="2">
    <source>
        <dbReference type="SAM" id="MobiDB-lite"/>
    </source>
</evidence>
<feature type="compositionally biased region" description="Polar residues" evidence="2">
    <location>
        <begin position="76"/>
        <end position="85"/>
    </location>
</feature>
<feature type="compositionally biased region" description="Polar residues" evidence="2">
    <location>
        <begin position="54"/>
        <end position="69"/>
    </location>
</feature>
<feature type="compositionally biased region" description="Polar residues" evidence="2">
    <location>
        <begin position="1"/>
        <end position="15"/>
    </location>
</feature>
<dbReference type="EMBL" id="CAJVPJ010000133">
    <property type="protein sequence ID" value="CAG8483369.1"/>
    <property type="molecule type" value="Genomic_DNA"/>
</dbReference>
<accession>A0A9N8WAR3</accession>
<organism evidence="3 4">
    <name type="scientific">Paraglomus occultum</name>
    <dbReference type="NCBI Taxonomy" id="144539"/>
    <lineage>
        <taxon>Eukaryota</taxon>
        <taxon>Fungi</taxon>
        <taxon>Fungi incertae sedis</taxon>
        <taxon>Mucoromycota</taxon>
        <taxon>Glomeromycotina</taxon>
        <taxon>Glomeromycetes</taxon>
        <taxon>Paraglomerales</taxon>
        <taxon>Paraglomeraceae</taxon>
        <taxon>Paraglomus</taxon>
    </lineage>
</organism>
<protein>
    <submittedName>
        <fullName evidence="3">616_t:CDS:1</fullName>
    </submittedName>
</protein>
<feature type="compositionally biased region" description="Low complexity" evidence="2">
    <location>
        <begin position="672"/>
        <end position="682"/>
    </location>
</feature>
<feature type="compositionally biased region" description="Basic and acidic residues" evidence="2">
    <location>
        <begin position="661"/>
        <end position="670"/>
    </location>
</feature>
<feature type="compositionally biased region" description="Polar residues" evidence="2">
    <location>
        <begin position="134"/>
        <end position="149"/>
    </location>
</feature>
<feature type="region of interest" description="Disordered" evidence="2">
    <location>
        <begin position="646"/>
        <end position="682"/>
    </location>
</feature>
<feature type="region of interest" description="Disordered" evidence="2">
    <location>
        <begin position="134"/>
        <end position="156"/>
    </location>
</feature>
<feature type="region of interest" description="Disordered" evidence="2">
    <location>
        <begin position="247"/>
        <end position="273"/>
    </location>
</feature>
<feature type="region of interest" description="Disordered" evidence="2">
    <location>
        <begin position="1"/>
        <end position="122"/>
    </location>
</feature>